<dbReference type="Pfam" id="PF13174">
    <property type="entry name" value="TPR_6"/>
    <property type="match status" value="1"/>
</dbReference>
<dbReference type="KEGG" id="bsa:Bacsa_0090"/>
<dbReference type="eggNOG" id="COG0457">
    <property type="taxonomic scope" value="Bacteria"/>
</dbReference>
<dbReference type="Gene3D" id="1.25.40.10">
    <property type="entry name" value="Tetratricopeptide repeat domain"/>
    <property type="match status" value="2"/>
</dbReference>
<keyword evidence="3" id="KW-1185">Reference proteome</keyword>
<gene>
    <name evidence="2" type="ordered locus">Bacsa_0090</name>
</gene>
<dbReference type="InterPro" id="IPR019734">
    <property type="entry name" value="TPR_rpt"/>
</dbReference>
<organism evidence="2 3">
    <name type="scientific">Phocaeicola salanitronis (strain DSM 18170 / JCM 13657 / CCUG 60908 / BL78)</name>
    <name type="common">Bacteroides salanitronis</name>
    <dbReference type="NCBI Taxonomy" id="667015"/>
    <lineage>
        <taxon>Bacteria</taxon>
        <taxon>Pseudomonadati</taxon>
        <taxon>Bacteroidota</taxon>
        <taxon>Bacteroidia</taxon>
        <taxon>Bacteroidales</taxon>
        <taxon>Bacteroidaceae</taxon>
        <taxon>Phocaeicola</taxon>
    </lineage>
</organism>
<proteinExistence type="predicted"/>
<dbReference type="Pfam" id="PF13181">
    <property type="entry name" value="TPR_8"/>
    <property type="match status" value="2"/>
</dbReference>
<dbReference type="RefSeq" id="WP_013616165.1">
    <property type="nucleotide sequence ID" value="NC_015164.1"/>
</dbReference>
<dbReference type="InterPro" id="IPR011990">
    <property type="entry name" value="TPR-like_helical_dom_sf"/>
</dbReference>
<sequence length="225" mass="24517">MSKQKQTHDPLNVDEALNTSEAFLLKYKNLFIGVVVAIVVIVCGIVGYNHFIGEPNELKASEALFKGEQYFGNNEFELALNGDSLGYTGFLKIADEFSGTDAGNLANAYCGLCYAQLGKYEEATTYLDKFSADDYMVAPAILGTMGNCYAQMGQLDKAAATLLKAADKANSTTLSPIFLLQAGQILEKQGKNAEAVDAYKQIKTKYATSYQAMTIDKYIERASIK</sequence>
<accession>F0R4L3</accession>
<protein>
    <submittedName>
        <fullName evidence="2">Tetratricopeptide repeat-containing protein</fullName>
    </submittedName>
</protein>
<dbReference type="Proteomes" id="UP000007486">
    <property type="component" value="Chromosome"/>
</dbReference>
<keyword evidence="1" id="KW-0812">Transmembrane</keyword>
<dbReference type="SUPFAM" id="SSF48452">
    <property type="entry name" value="TPR-like"/>
    <property type="match status" value="1"/>
</dbReference>
<keyword evidence="1" id="KW-1133">Transmembrane helix</keyword>
<dbReference type="OrthoDB" id="9808622at2"/>
<evidence type="ECO:0000313" key="3">
    <source>
        <dbReference type="Proteomes" id="UP000007486"/>
    </source>
</evidence>
<dbReference type="STRING" id="667015.Bacsa_0090"/>
<keyword evidence="1" id="KW-0472">Membrane</keyword>
<dbReference type="EMBL" id="CP002530">
    <property type="protein sequence ID" value="ADY34703.1"/>
    <property type="molecule type" value="Genomic_DNA"/>
</dbReference>
<name>F0R4L3_PHOSB</name>
<dbReference type="AlphaFoldDB" id="F0R4L3"/>
<dbReference type="HOGENOM" id="CLU_096069_0_1_10"/>
<feature type="transmembrane region" description="Helical" evidence="1">
    <location>
        <begin position="30"/>
        <end position="51"/>
    </location>
</feature>
<evidence type="ECO:0000313" key="2">
    <source>
        <dbReference type="EMBL" id="ADY34703.1"/>
    </source>
</evidence>
<reference evidence="2 3" key="1">
    <citation type="journal article" date="2011" name="Stand. Genomic Sci.">
        <title>Complete genome sequence of Bacteroides salanitronis type strain (BL78).</title>
        <authorList>
            <person name="Gronow S."/>
            <person name="Held B."/>
            <person name="Lucas S."/>
            <person name="Lapidus A."/>
            <person name="Del Rio T.G."/>
            <person name="Nolan M."/>
            <person name="Tice H."/>
            <person name="Deshpande S."/>
            <person name="Cheng J.F."/>
            <person name="Pitluck S."/>
            <person name="Liolios K."/>
            <person name="Pagani I."/>
            <person name="Ivanova N."/>
            <person name="Mavromatis K."/>
            <person name="Pati A."/>
            <person name="Tapia R."/>
            <person name="Han C."/>
            <person name="Goodwin L."/>
            <person name="Chen A."/>
            <person name="Palaniappan K."/>
            <person name="Land M."/>
            <person name="Hauser L."/>
            <person name="Chang Y.J."/>
            <person name="Jeffries C.D."/>
            <person name="Brambilla E.M."/>
            <person name="Rohde M."/>
            <person name="Goker M."/>
            <person name="Detter J.C."/>
            <person name="Woyke T."/>
            <person name="Bristow J."/>
            <person name="Markowitz V."/>
            <person name="Hugenholtz P."/>
            <person name="Kyrpides N.C."/>
            <person name="Klenk H.P."/>
            <person name="Eisen J.A."/>
        </authorList>
    </citation>
    <scope>NUCLEOTIDE SEQUENCE [LARGE SCALE GENOMIC DNA]</scope>
    <source>
        <strain evidence="2 3">DSM 18170</strain>
    </source>
</reference>
<evidence type="ECO:0000256" key="1">
    <source>
        <dbReference type="SAM" id="Phobius"/>
    </source>
</evidence>
<dbReference type="SMART" id="SM00028">
    <property type="entry name" value="TPR"/>
    <property type="match status" value="2"/>
</dbReference>